<name>A0ABD0J8C4_9CAEN</name>
<dbReference type="EMBL" id="JACVVK020000566">
    <property type="protein sequence ID" value="KAK7465887.1"/>
    <property type="molecule type" value="Genomic_DNA"/>
</dbReference>
<evidence type="ECO:0000313" key="1">
    <source>
        <dbReference type="EMBL" id="KAK7465887.1"/>
    </source>
</evidence>
<proteinExistence type="predicted"/>
<keyword evidence="2" id="KW-1185">Reference proteome</keyword>
<dbReference type="Proteomes" id="UP001519460">
    <property type="component" value="Unassembled WGS sequence"/>
</dbReference>
<comment type="caution">
    <text evidence="1">The sequence shown here is derived from an EMBL/GenBank/DDBJ whole genome shotgun (WGS) entry which is preliminary data.</text>
</comment>
<accession>A0ABD0J8C4</accession>
<dbReference type="AlphaFoldDB" id="A0ABD0J8C4"/>
<evidence type="ECO:0000313" key="2">
    <source>
        <dbReference type="Proteomes" id="UP001519460"/>
    </source>
</evidence>
<organism evidence="1 2">
    <name type="scientific">Batillaria attramentaria</name>
    <dbReference type="NCBI Taxonomy" id="370345"/>
    <lineage>
        <taxon>Eukaryota</taxon>
        <taxon>Metazoa</taxon>
        <taxon>Spiralia</taxon>
        <taxon>Lophotrochozoa</taxon>
        <taxon>Mollusca</taxon>
        <taxon>Gastropoda</taxon>
        <taxon>Caenogastropoda</taxon>
        <taxon>Sorbeoconcha</taxon>
        <taxon>Cerithioidea</taxon>
        <taxon>Batillariidae</taxon>
        <taxon>Batillaria</taxon>
    </lineage>
</organism>
<gene>
    <name evidence="1" type="ORF">BaRGS_00037539</name>
</gene>
<reference evidence="1 2" key="1">
    <citation type="journal article" date="2023" name="Sci. Data">
        <title>Genome assembly of the Korean intertidal mud-creeper Batillaria attramentaria.</title>
        <authorList>
            <person name="Patra A.K."/>
            <person name="Ho P.T."/>
            <person name="Jun S."/>
            <person name="Lee S.J."/>
            <person name="Kim Y."/>
            <person name="Won Y.J."/>
        </authorList>
    </citation>
    <scope>NUCLEOTIDE SEQUENCE [LARGE SCALE GENOMIC DNA]</scope>
    <source>
        <strain evidence="1">Wonlab-2016</strain>
    </source>
</reference>
<protein>
    <submittedName>
        <fullName evidence="1">Uncharacterized protein</fullName>
    </submittedName>
</protein>
<sequence length="131" mass="15317">MYNSKATTLTVTRPGVYLYEVKVQTADYKSAHFYVDHEDSEGNVKRSYYFYIDWEIAPNFLFLNMKAGDKLVHKTLDSSDINDHLLGTQFHLRFLSTYEEPQNIIDMEVDPTPSFCDENPFSWVCIFPAIR</sequence>